<keyword evidence="2" id="KW-0472">Membrane</keyword>
<feature type="compositionally biased region" description="Pro residues" evidence="1">
    <location>
        <begin position="189"/>
        <end position="207"/>
    </location>
</feature>
<evidence type="ECO:0000313" key="4">
    <source>
        <dbReference type="Proteomes" id="UP001370490"/>
    </source>
</evidence>
<feature type="compositionally biased region" description="Pro residues" evidence="1">
    <location>
        <begin position="321"/>
        <end position="338"/>
    </location>
</feature>
<organism evidence="3 4">
    <name type="scientific">Dillenia turbinata</name>
    <dbReference type="NCBI Taxonomy" id="194707"/>
    <lineage>
        <taxon>Eukaryota</taxon>
        <taxon>Viridiplantae</taxon>
        <taxon>Streptophyta</taxon>
        <taxon>Embryophyta</taxon>
        <taxon>Tracheophyta</taxon>
        <taxon>Spermatophyta</taxon>
        <taxon>Magnoliopsida</taxon>
        <taxon>eudicotyledons</taxon>
        <taxon>Gunneridae</taxon>
        <taxon>Pentapetalae</taxon>
        <taxon>Dilleniales</taxon>
        <taxon>Dilleniaceae</taxon>
        <taxon>Dillenia</taxon>
    </lineage>
</organism>
<keyword evidence="4" id="KW-1185">Reference proteome</keyword>
<feature type="compositionally biased region" description="Basic and acidic residues" evidence="1">
    <location>
        <begin position="260"/>
        <end position="272"/>
    </location>
</feature>
<keyword evidence="2" id="KW-1133">Transmembrane helix</keyword>
<dbReference type="Pfam" id="PF05553">
    <property type="entry name" value="DUF761"/>
    <property type="match status" value="1"/>
</dbReference>
<dbReference type="InterPro" id="IPR008480">
    <property type="entry name" value="DUF761_pln"/>
</dbReference>
<proteinExistence type="predicted"/>
<accession>A0AAN8W2B6</accession>
<feature type="region of interest" description="Disordered" evidence="1">
    <location>
        <begin position="440"/>
        <end position="478"/>
    </location>
</feature>
<protein>
    <submittedName>
        <fullName evidence="3">Uncharacterized protein</fullName>
    </submittedName>
</protein>
<evidence type="ECO:0000256" key="1">
    <source>
        <dbReference type="SAM" id="MobiDB-lite"/>
    </source>
</evidence>
<evidence type="ECO:0000313" key="3">
    <source>
        <dbReference type="EMBL" id="KAK6944784.1"/>
    </source>
</evidence>
<feature type="compositionally biased region" description="Pro residues" evidence="1">
    <location>
        <begin position="242"/>
        <end position="254"/>
    </location>
</feature>
<feature type="region of interest" description="Disordered" evidence="1">
    <location>
        <begin position="182"/>
        <end position="427"/>
    </location>
</feature>
<feature type="compositionally biased region" description="Pro residues" evidence="1">
    <location>
        <begin position="413"/>
        <end position="424"/>
    </location>
</feature>
<feature type="region of interest" description="Disordered" evidence="1">
    <location>
        <begin position="80"/>
        <end position="101"/>
    </location>
</feature>
<sequence>MARNRNRASFSQLLDHSLIIIIVPILALLLIFIALPNFLSLTSHILRPNNVKKSWDSLNVLLLLFAIFCGILAKRNDENDSDFKPEEEQLLPSNPNVSNKPITQQWFEFPDRTVVDSGIGRLRRNSSSYPDLRSESVWEDRDRRLRFFDDFGVNSYRPIEREGESVEAEIKEIPVDTFVEKTNESPAEKFPPPSPAPPPPPPPPPPTMTTMNKMRRTFKTISRTEKFEKQSNSVDSNKRRNPPAPPPPPPPPPTAGKKLPRSEQKAKLERKLSGTTKEIASAFASFVYQRKKKKKQKRKYAQYQNDESAESSPESTSLNLRPPPSPPPPPPPLPPPPSVFYNLFRKSSKSKRVHSVAPPPPPPPPPPRRPPPSPPRQPQAAVIGRRKPPLPARVRNYYEREEILNSGGQSPLIPVPPPPPPPFKMPELKFAVRGDFVKIRSTQSSRCGSPESDDVDQSSSKETTKGMDGGDLIGSVFCPSPDVNTKADTFIARLRDGWRLEKMNSYKEKHGSGWGLAQGPSS</sequence>
<feature type="compositionally biased region" description="Pro residues" evidence="1">
    <location>
        <begin position="357"/>
        <end position="377"/>
    </location>
</feature>
<comment type="caution">
    <text evidence="3">The sequence shown here is derived from an EMBL/GenBank/DDBJ whole genome shotgun (WGS) entry which is preliminary data.</text>
</comment>
<dbReference type="PANTHER" id="PTHR33098:SF71">
    <property type="entry name" value="HYDROXYPROLINE-RICH GLYCOPROTEIN FAMILY PROTEIN"/>
    <property type="match status" value="1"/>
</dbReference>
<dbReference type="PANTHER" id="PTHR33098">
    <property type="entry name" value="COTTON FIBER (DUF761)"/>
    <property type="match status" value="1"/>
</dbReference>
<gene>
    <name evidence="3" type="ORF">RJ641_025886</name>
</gene>
<dbReference type="Proteomes" id="UP001370490">
    <property type="component" value="Unassembled WGS sequence"/>
</dbReference>
<dbReference type="AlphaFoldDB" id="A0AAN8W2B6"/>
<evidence type="ECO:0000256" key="2">
    <source>
        <dbReference type="SAM" id="Phobius"/>
    </source>
</evidence>
<feature type="compositionally biased region" description="Polar residues" evidence="1">
    <location>
        <begin position="91"/>
        <end position="101"/>
    </location>
</feature>
<feature type="transmembrane region" description="Helical" evidence="2">
    <location>
        <begin position="12"/>
        <end position="35"/>
    </location>
</feature>
<keyword evidence="2" id="KW-0812">Transmembrane</keyword>
<reference evidence="3 4" key="1">
    <citation type="submission" date="2023-12" db="EMBL/GenBank/DDBJ databases">
        <title>A high-quality genome assembly for Dillenia turbinata (Dilleniales).</title>
        <authorList>
            <person name="Chanderbali A."/>
        </authorList>
    </citation>
    <scope>NUCLEOTIDE SEQUENCE [LARGE SCALE GENOMIC DNA]</scope>
    <source>
        <strain evidence="3">LSX21</strain>
        <tissue evidence="3">Leaf</tissue>
    </source>
</reference>
<feature type="compositionally biased region" description="Basic residues" evidence="1">
    <location>
        <begin position="289"/>
        <end position="300"/>
    </location>
</feature>
<name>A0AAN8W2B6_9MAGN</name>
<feature type="compositionally biased region" description="Polar residues" evidence="1">
    <location>
        <begin position="302"/>
        <end position="319"/>
    </location>
</feature>
<dbReference type="EMBL" id="JBAMMX010000003">
    <property type="protein sequence ID" value="KAK6944784.1"/>
    <property type="molecule type" value="Genomic_DNA"/>
</dbReference>